<sequence length="604" mass="69387">MKTTYLRLSLIFFCLTFSFSFSQTKEGMTHSGQKTGQQKFPVQSFKELENPTPIPIQQWKKHTKNTIGWGDTHSRYKKEVPTSKATLSEKINLQAWKGEKVSAQWVVSAGRKDLNISVELSDLKEKSGNSKISKNHMESAFVRYVLTDELNKDKKGACGHRKPADFDSSLVADIIDPITPTLKIAKHNTRPGWISIEIPKNTKAGSYTGTVKILSDNKTLKKLPISIKVIDRILPEAKDWDFHLDLWQNPYAVARYHQTELWSEAHFKALEKEMGHYANAGGKSITASIIDRPWDGQTHDPFNSMVRWTKTLDGQWHFNFEVFDKWVEFMMDQGITKQINAYTMIPWKLSFAYFDEASNKTQHLETQPGEKLYEEVWVAMLSSFADHLKEKGWFEKTYIAMDERPMETMQETIKVIHKADKDFKISFAGAKHPELYPDVDDYCLTLESEFSKAVLKERKKSGKISTFYTSCSHVAPNSFTFSSPAESEWYAWHAAATGLDGYLRWAYNSWVLEPLLDSRFTTWAAGDTYFVYPGGRSSLRFENLQAGVQAFEKIQILKDEFEKAGNNEALNELNKILTNFELENFNKDLVSKNLKEANEFLNSF</sequence>
<dbReference type="AlphaFoldDB" id="A0A1M5HZT7"/>
<dbReference type="EMBL" id="FQVT01000006">
    <property type="protein sequence ID" value="SHG21475.1"/>
    <property type="molecule type" value="Genomic_DNA"/>
</dbReference>
<dbReference type="Pfam" id="PF13320">
    <property type="entry name" value="GH123_cat"/>
    <property type="match status" value="1"/>
</dbReference>
<evidence type="ECO:0000313" key="5">
    <source>
        <dbReference type="Proteomes" id="UP000183945"/>
    </source>
</evidence>
<dbReference type="OrthoDB" id="197680at2"/>
<name>A0A1M5HZT7_SALEC</name>
<protein>
    <submittedName>
        <fullName evidence="4">Uncharacterized protein</fullName>
    </submittedName>
</protein>
<dbReference type="InterPro" id="IPR053850">
    <property type="entry name" value="Glyco_hydro_123_N_2"/>
</dbReference>
<feature type="domain" description="Glycoside hydrolase 123 catalytic" evidence="2">
    <location>
        <begin position="247"/>
        <end position="557"/>
    </location>
</feature>
<keyword evidence="1" id="KW-0732">Signal</keyword>
<accession>A0A1M5HZT7</accession>
<evidence type="ECO:0000259" key="3">
    <source>
        <dbReference type="Pfam" id="PF22680"/>
    </source>
</evidence>
<evidence type="ECO:0000313" key="4">
    <source>
        <dbReference type="EMBL" id="SHG21475.1"/>
    </source>
</evidence>
<keyword evidence="5" id="KW-1185">Reference proteome</keyword>
<dbReference type="STRING" id="1073325.SAMN05444483_10679"/>
<evidence type="ECO:0000256" key="1">
    <source>
        <dbReference type="SAM" id="SignalP"/>
    </source>
</evidence>
<proteinExistence type="predicted"/>
<gene>
    <name evidence="4" type="ORF">SAMN05444483_10679</name>
</gene>
<evidence type="ECO:0000259" key="2">
    <source>
        <dbReference type="Pfam" id="PF13320"/>
    </source>
</evidence>
<dbReference type="Proteomes" id="UP000183945">
    <property type="component" value="Unassembled WGS sequence"/>
</dbReference>
<dbReference type="InterPro" id="IPR025150">
    <property type="entry name" value="GH123_cat"/>
</dbReference>
<feature type="domain" description="Glycoside hydrolase 123 N-terminal" evidence="3">
    <location>
        <begin position="69"/>
        <end position="214"/>
    </location>
</feature>
<feature type="signal peptide" evidence="1">
    <location>
        <begin position="1"/>
        <end position="22"/>
    </location>
</feature>
<reference evidence="5" key="1">
    <citation type="submission" date="2016-11" db="EMBL/GenBank/DDBJ databases">
        <authorList>
            <person name="Varghese N."/>
            <person name="Submissions S."/>
        </authorList>
    </citation>
    <scope>NUCLEOTIDE SEQUENCE [LARGE SCALE GENOMIC DNA]</scope>
    <source>
        <strain evidence="5">DSM 24579</strain>
    </source>
</reference>
<feature type="chain" id="PRO_5011979561" evidence="1">
    <location>
        <begin position="23"/>
        <end position="604"/>
    </location>
</feature>
<organism evidence="4 5">
    <name type="scientific">Salegentibacter echinorum</name>
    <dbReference type="NCBI Taxonomy" id="1073325"/>
    <lineage>
        <taxon>Bacteria</taxon>
        <taxon>Pseudomonadati</taxon>
        <taxon>Bacteroidota</taxon>
        <taxon>Flavobacteriia</taxon>
        <taxon>Flavobacteriales</taxon>
        <taxon>Flavobacteriaceae</taxon>
        <taxon>Salegentibacter</taxon>
    </lineage>
</organism>
<dbReference type="Pfam" id="PF22680">
    <property type="entry name" value="Glyco_hydro_123_N_2"/>
    <property type="match status" value="1"/>
</dbReference>